<protein>
    <submittedName>
        <fullName evidence="1">Uncharacterized protein</fullName>
    </submittedName>
</protein>
<evidence type="ECO:0000313" key="1">
    <source>
        <dbReference type="EMBL" id="PJI85963.1"/>
    </source>
</evidence>
<gene>
    <name evidence="1" type="ORF">BC777_2317</name>
</gene>
<accession>A0A2M8W4V5</accession>
<reference evidence="1 2" key="1">
    <citation type="submission" date="2017-11" db="EMBL/GenBank/DDBJ databases">
        <title>Genomic Encyclopedia of Archaeal and Bacterial Type Strains, Phase II (KMG-II): From Individual Species to Whole Genera.</title>
        <authorList>
            <person name="Goeker M."/>
        </authorList>
    </citation>
    <scope>NUCLEOTIDE SEQUENCE [LARGE SCALE GENOMIC DNA]</scope>
    <source>
        <strain evidence="1 2">DSM 29128</strain>
    </source>
</reference>
<dbReference type="AlphaFoldDB" id="A0A2M8W4V5"/>
<sequence length="40" mass="4604">MQLNVAHVLMTNPENIRLVGFEPCKRGLFQILHHNGLLCF</sequence>
<organism evidence="1 2">
    <name type="scientific">Yoonia maricola</name>
    <dbReference type="NCBI Taxonomy" id="420999"/>
    <lineage>
        <taxon>Bacteria</taxon>
        <taxon>Pseudomonadati</taxon>
        <taxon>Pseudomonadota</taxon>
        <taxon>Alphaproteobacteria</taxon>
        <taxon>Rhodobacterales</taxon>
        <taxon>Paracoccaceae</taxon>
        <taxon>Yoonia</taxon>
    </lineage>
</organism>
<name>A0A2M8W4V5_9RHOB</name>
<keyword evidence="2" id="KW-1185">Reference proteome</keyword>
<evidence type="ECO:0000313" key="2">
    <source>
        <dbReference type="Proteomes" id="UP000228531"/>
    </source>
</evidence>
<comment type="caution">
    <text evidence="1">The sequence shown here is derived from an EMBL/GenBank/DDBJ whole genome shotgun (WGS) entry which is preliminary data.</text>
</comment>
<dbReference type="EMBL" id="PGTY01000002">
    <property type="protein sequence ID" value="PJI85963.1"/>
    <property type="molecule type" value="Genomic_DNA"/>
</dbReference>
<proteinExistence type="predicted"/>
<dbReference type="Proteomes" id="UP000228531">
    <property type="component" value="Unassembled WGS sequence"/>
</dbReference>